<protein>
    <submittedName>
        <fullName evidence="2">Glycosyltransferase</fullName>
    </submittedName>
</protein>
<dbReference type="GO" id="GO:0016757">
    <property type="term" value="F:glycosyltransferase activity"/>
    <property type="evidence" value="ECO:0007669"/>
    <property type="project" value="InterPro"/>
</dbReference>
<gene>
    <name evidence="2" type="ORF">DZ858_08425</name>
</gene>
<dbReference type="OrthoDB" id="1395864at2"/>
<dbReference type="Gene3D" id="3.40.50.2000">
    <property type="entry name" value="Glycogen Phosphorylase B"/>
    <property type="match status" value="1"/>
</dbReference>
<dbReference type="AlphaFoldDB" id="A0A3E1QD31"/>
<dbReference type="RefSeq" id="WP_117159118.1">
    <property type="nucleotide sequence ID" value="NZ_QVID01000001.1"/>
</dbReference>
<dbReference type="InterPro" id="IPR001296">
    <property type="entry name" value="Glyco_trans_1"/>
</dbReference>
<accession>A0A3E1QD31</accession>
<evidence type="ECO:0000313" key="3">
    <source>
        <dbReference type="Proteomes" id="UP000261082"/>
    </source>
</evidence>
<dbReference type="EMBL" id="QVID01000001">
    <property type="protein sequence ID" value="RFN60059.1"/>
    <property type="molecule type" value="Genomic_DNA"/>
</dbReference>
<sequence length="375" mass="42301">MKLAIISHTAHYKKPDGTIVGWGPTVTEINHLANQFEVIYHVAVLHPGIPPESALSYTTDRVTFIPLKPTGGSTLFSKVDVLLNMPSTITTVSKILKKTDIFQVRTPMGIAMYLIPWITLFSNKKGWYKYAGNWVQKKPSLSYAFQRWVLKKQSRRVTVNGQWEEDPAHVIPFENPCLTKIDRELGKQIVGNKVLETKKAYCFVGGLQAHKGIDMLFEALQNNRTNGIKEIHIVGSGILEQSLKSVAEKSAIPIIFHGSLPREQVFEVYKLAHFILLPSKNEGFPKVVSEAMNFGCIPIVSDVSCINQYIEDWENGFLIEPLSVTGINKSIDKSLAVSKQEFTKIIDYNYNLAERFTYSHYIKKIASEILDNQSK</sequence>
<keyword evidence="2" id="KW-0808">Transferase</keyword>
<dbReference type="Proteomes" id="UP000261082">
    <property type="component" value="Unassembled WGS sequence"/>
</dbReference>
<evidence type="ECO:0000259" key="1">
    <source>
        <dbReference type="Pfam" id="PF00534"/>
    </source>
</evidence>
<dbReference type="Pfam" id="PF00534">
    <property type="entry name" value="Glycos_transf_1"/>
    <property type="match status" value="1"/>
</dbReference>
<feature type="domain" description="Glycosyl transferase family 1" evidence="1">
    <location>
        <begin position="195"/>
        <end position="338"/>
    </location>
</feature>
<reference evidence="2 3" key="1">
    <citation type="journal article" date="2007" name="Int. J. Syst. Evol. Microbiol.">
        <title>Marixanthomonas ophiurae gen. nov., sp. nov., a marine bacterium of the family Flavobacteriaceae isolated from a deep-sea brittle star.</title>
        <authorList>
            <person name="Romanenko L.A."/>
            <person name="Uchino M."/>
            <person name="Frolova G.M."/>
            <person name="Mikhailov V.V."/>
        </authorList>
    </citation>
    <scope>NUCLEOTIDE SEQUENCE [LARGE SCALE GENOMIC DNA]</scope>
    <source>
        <strain evidence="2 3">KMM 3046</strain>
    </source>
</reference>
<dbReference type="SUPFAM" id="SSF53756">
    <property type="entry name" value="UDP-Glycosyltransferase/glycogen phosphorylase"/>
    <property type="match status" value="1"/>
</dbReference>
<proteinExistence type="predicted"/>
<organism evidence="2 3">
    <name type="scientific">Marixanthomonas ophiurae</name>
    <dbReference type="NCBI Taxonomy" id="387659"/>
    <lineage>
        <taxon>Bacteria</taxon>
        <taxon>Pseudomonadati</taxon>
        <taxon>Bacteroidota</taxon>
        <taxon>Flavobacteriia</taxon>
        <taxon>Flavobacteriales</taxon>
        <taxon>Flavobacteriaceae</taxon>
        <taxon>Marixanthomonas</taxon>
    </lineage>
</organism>
<dbReference type="PANTHER" id="PTHR12526">
    <property type="entry name" value="GLYCOSYLTRANSFERASE"/>
    <property type="match status" value="1"/>
</dbReference>
<dbReference type="PANTHER" id="PTHR12526:SF637">
    <property type="entry name" value="GLYCOSYLTRANSFERASE EPSF-RELATED"/>
    <property type="match status" value="1"/>
</dbReference>
<evidence type="ECO:0000313" key="2">
    <source>
        <dbReference type="EMBL" id="RFN60059.1"/>
    </source>
</evidence>
<name>A0A3E1QD31_9FLAO</name>
<keyword evidence="3" id="KW-1185">Reference proteome</keyword>
<comment type="caution">
    <text evidence="2">The sequence shown here is derived from an EMBL/GenBank/DDBJ whole genome shotgun (WGS) entry which is preliminary data.</text>
</comment>